<organism evidence="1">
    <name type="scientific">viral metagenome</name>
    <dbReference type="NCBI Taxonomy" id="1070528"/>
    <lineage>
        <taxon>unclassified sequences</taxon>
        <taxon>metagenomes</taxon>
        <taxon>organismal metagenomes</taxon>
    </lineage>
</organism>
<evidence type="ECO:0000313" key="1">
    <source>
        <dbReference type="EMBL" id="QJA98579.1"/>
    </source>
</evidence>
<sequence>MVRAWDRRVIPVLDLTKMLPPYGIKLDQSSSQILSLTVRDNCTGVDQFDCIANGFDRLK</sequence>
<dbReference type="EMBL" id="MT143591">
    <property type="protein sequence ID" value="QJA98579.1"/>
    <property type="molecule type" value="Genomic_DNA"/>
</dbReference>
<gene>
    <name evidence="1" type="ORF">MM171A01700_0014</name>
</gene>
<dbReference type="AlphaFoldDB" id="A0A6M3LX56"/>
<accession>A0A6M3LX56</accession>
<protein>
    <submittedName>
        <fullName evidence="1">Uncharacterized protein</fullName>
    </submittedName>
</protein>
<proteinExistence type="predicted"/>
<name>A0A6M3LX56_9ZZZZ</name>
<reference evidence="1" key="1">
    <citation type="submission" date="2020-03" db="EMBL/GenBank/DDBJ databases">
        <title>The deep terrestrial virosphere.</title>
        <authorList>
            <person name="Holmfeldt K."/>
            <person name="Nilsson E."/>
            <person name="Simone D."/>
            <person name="Lopez-Fernandez M."/>
            <person name="Wu X."/>
            <person name="de Brujin I."/>
            <person name="Lundin D."/>
            <person name="Andersson A."/>
            <person name="Bertilsson S."/>
            <person name="Dopson M."/>
        </authorList>
    </citation>
    <scope>NUCLEOTIDE SEQUENCE</scope>
    <source>
        <strain evidence="1">MM171A01700</strain>
    </source>
</reference>